<evidence type="ECO:0000313" key="2">
    <source>
        <dbReference type="Proteomes" id="UP000064967"/>
    </source>
</evidence>
<dbReference type="KEGG" id="llu:AKJ09_03053"/>
<proteinExistence type="predicted"/>
<gene>
    <name evidence="1" type="ORF">AKJ09_03053</name>
</gene>
<keyword evidence="2" id="KW-1185">Reference proteome</keyword>
<accession>A0A0K1PTC9</accession>
<reference evidence="1 2" key="1">
    <citation type="submission" date="2015-08" db="EMBL/GenBank/DDBJ databases">
        <authorList>
            <person name="Babu N.S."/>
            <person name="Beckwith C.J."/>
            <person name="Beseler K.G."/>
            <person name="Brison A."/>
            <person name="Carone J.V."/>
            <person name="Caskin T.P."/>
            <person name="Diamond M."/>
            <person name="Durham M.E."/>
            <person name="Foxe J.M."/>
            <person name="Go M."/>
            <person name="Henderson B.A."/>
            <person name="Jones I.B."/>
            <person name="McGettigan J.A."/>
            <person name="Micheletti S.J."/>
            <person name="Nasrallah M.E."/>
            <person name="Ortiz D."/>
            <person name="Piller C.R."/>
            <person name="Privatt S.R."/>
            <person name="Schneider S.L."/>
            <person name="Sharp S."/>
            <person name="Smith T.C."/>
            <person name="Stanton J.D."/>
            <person name="Ullery H.E."/>
            <person name="Wilson R.J."/>
            <person name="Serrano M.G."/>
            <person name="Buck G."/>
            <person name="Lee V."/>
            <person name="Wang Y."/>
            <person name="Carvalho R."/>
            <person name="Voegtly L."/>
            <person name="Shi R."/>
            <person name="Duckworth R."/>
            <person name="Johnson A."/>
            <person name="Loviza R."/>
            <person name="Walstead R."/>
            <person name="Shah Z."/>
            <person name="Kiflezghi M."/>
            <person name="Wade K."/>
            <person name="Ball S.L."/>
            <person name="Bradley K.W."/>
            <person name="Asai D.J."/>
            <person name="Bowman C.A."/>
            <person name="Russell D.A."/>
            <person name="Pope W.H."/>
            <person name="Jacobs-Sera D."/>
            <person name="Hendrix R.W."/>
            <person name="Hatfull G.F."/>
        </authorList>
    </citation>
    <scope>NUCLEOTIDE SEQUENCE [LARGE SCALE GENOMIC DNA]</scope>
    <source>
        <strain evidence="1 2">DSM 27648</strain>
    </source>
</reference>
<evidence type="ECO:0000313" key="1">
    <source>
        <dbReference type="EMBL" id="AKU96389.1"/>
    </source>
</evidence>
<dbReference type="AlphaFoldDB" id="A0A0K1PTC9"/>
<sequence length="42" mass="4738">MTFASFGSSKGREMLDRILIALSRRMRKSRKLRLPALVLAGC</sequence>
<protein>
    <submittedName>
        <fullName evidence="1">Uncharacterized protein</fullName>
    </submittedName>
</protein>
<name>A0A0K1PTC9_9BACT</name>
<dbReference type="Proteomes" id="UP000064967">
    <property type="component" value="Chromosome"/>
</dbReference>
<organism evidence="1 2">
    <name type="scientific">Labilithrix luteola</name>
    <dbReference type="NCBI Taxonomy" id="1391654"/>
    <lineage>
        <taxon>Bacteria</taxon>
        <taxon>Pseudomonadati</taxon>
        <taxon>Myxococcota</taxon>
        <taxon>Polyangia</taxon>
        <taxon>Polyangiales</taxon>
        <taxon>Labilitrichaceae</taxon>
        <taxon>Labilithrix</taxon>
    </lineage>
</organism>
<dbReference type="EMBL" id="CP012333">
    <property type="protein sequence ID" value="AKU96389.1"/>
    <property type="molecule type" value="Genomic_DNA"/>
</dbReference>